<feature type="non-terminal residue" evidence="2">
    <location>
        <position position="44"/>
    </location>
</feature>
<name>A0A2I0HGB8_PUNGR</name>
<keyword evidence="3" id="KW-1185">Reference proteome</keyword>
<reference evidence="2 3" key="1">
    <citation type="submission" date="2017-11" db="EMBL/GenBank/DDBJ databases">
        <title>De-novo sequencing of pomegranate (Punica granatum L.) genome.</title>
        <authorList>
            <person name="Akparov Z."/>
            <person name="Amiraslanov A."/>
            <person name="Hajiyeva S."/>
            <person name="Abbasov M."/>
            <person name="Kaur K."/>
            <person name="Hamwieh A."/>
            <person name="Solovyev V."/>
            <person name="Salamov A."/>
            <person name="Braich B."/>
            <person name="Kosarev P."/>
            <person name="Mahmoud A."/>
            <person name="Hajiyev E."/>
            <person name="Babayeva S."/>
            <person name="Izzatullayeva V."/>
            <person name="Mammadov A."/>
            <person name="Mammadov A."/>
            <person name="Sharifova S."/>
            <person name="Ojaghi J."/>
            <person name="Eynullazada K."/>
            <person name="Bayramov B."/>
            <person name="Abdulazimova A."/>
            <person name="Shahmuradov I."/>
        </authorList>
    </citation>
    <scope>NUCLEOTIDE SEQUENCE [LARGE SCALE GENOMIC DNA]</scope>
    <source>
        <strain evidence="3">cv. AG2017</strain>
        <tissue evidence="2">Leaf</tissue>
    </source>
</reference>
<feature type="region of interest" description="Disordered" evidence="1">
    <location>
        <begin position="1"/>
        <end position="44"/>
    </location>
</feature>
<accession>A0A2I0HGB8</accession>
<dbReference type="EMBL" id="PGOL01028376">
    <property type="protein sequence ID" value="PKI26433.1"/>
    <property type="molecule type" value="Genomic_DNA"/>
</dbReference>
<evidence type="ECO:0000313" key="2">
    <source>
        <dbReference type="EMBL" id="PKI26433.1"/>
    </source>
</evidence>
<dbReference type="AlphaFoldDB" id="A0A2I0HGB8"/>
<proteinExistence type="predicted"/>
<dbReference type="Proteomes" id="UP000233551">
    <property type="component" value="Unassembled WGS sequence"/>
</dbReference>
<evidence type="ECO:0000313" key="3">
    <source>
        <dbReference type="Proteomes" id="UP000233551"/>
    </source>
</evidence>
<sequence length="44" mass="4770">MGCWNPPKSGRPQTEENLPIEAQAKKESGRVLSAGSDFGSPQRK</sequence>
<comment type="caution">
    <text evidence="2">The sequence shown here is derived from an EMBL/GenBank/DDBJ whole genome shotgun (WGS) entry which is preliminary data.</text>
</comment>
<protein>
    <submittedName>
        <fullName evidence="2">Uncharacterized protein</fullName>
    </submittedName>
</protein>
<evidence type="ECO:0000256" key="1">
    <source>
        <dbReference type="SAM" id="MobiDB-lite"/>
    </source>
</evidence>
<gene>
    <name evidence="2" type="ORF">CRG98_048878</name>
</gene>
<organism evidence="2 3">
    <name type="scientific">Punica granatum</name>
    <name type="common">Pomegranate</name>
    <dbReference type="NCBI Taxonomy" id="22663"/>
    <lineage>
        <taxon>Eukaryota</taxon>
        <taxon>Viridiplantae</taxon>
        <taxon>Streptophyta</taxon>
        <taxon>Embryophyta</taxon>
        <taxon>Tracheophyta</taxon>
        <taxon>Spermatophyta</taxon>
        <taxon>Magnoliopsida</taxon>
        <taxon>eudicotyledons</taxon>
        <taxon>Gunneridae</taxon>
        <taxon>Pentapetalae</taxon>
        <taxon>rosids</taxon>
        <taxon>malvids</taxon>
        <taxon>Myrtales</taxon>
        <taxon>Lythraceae</taxon>
        <taxon>Punica</taxon>
    </lineage>
</organism>